<dbReference type="Gene3D" id="3.40.50.300">
    <property type="entry name" value="P-loop containing nucleotide triphosphate hydrolases"/>
    <property type="match status" value="1"/>
</dbReference>
<dbReference type="SMART" id="SM00382">
    <property type="entry name" value="AAA"/>
    <property type="match status" value="1"/>
</dbReference>
<organism evidence="6 7">
    <name type="scientific">SAR86 cluster bacterium</name>
    <dbReference type="NCBI Taxonomy" id="2030880"/>
    <lineage>
        <taxon>Bacteria</taxon>
        <taxon>Pseudomonadati</taxon>
        <taxon>Pseudomonadota</taxon>
        <taxon>Gammaproteobacteria</taxon>
        <taxon>SAR86 cluster</taxon>
    </lineage>
</organism>
<keyword evidence="3" id="KW-0547">Nucleotide-binding</keyword>
<dbReference type="AlphaFoldDB" id="A0A520N727"/>
<dbReference type="InterPro" id="IPR003593">
    <property type="entry name" value="AAA+_ATPase"/>
</dbReference>
<evidence type="ECO:0000256" key="3">
    <source>
        <dbReference type="ARBA" id="ARBA00022741"/>
    </source>
</evidence>
<dbReference type="PANTHER" id="PTHR42798">
    <property type="entry name" value="LIPOPROTEIN-RELEASING SYSTEM ATP-BINDING PROTEIN LOLD"/>
    <property type="match status" value="1"/>
</dbReference>
<dbReference type="Proteomes" id="UP000315283">
    <property type="component" value="Unassembled WGS sequence"/>
</dbReference>
<dbReference type="GO" id="GO:0005524">
    <property type="term" value="F:ATP binding"/>
    <property type="evidence" value="ECO:0007669"/>
    <property type="project" value="UniProtKB-KW"/>
</dbReference>
<dbReference type="CDD" id="cd03255">
    <property type="entry name" value="ABC_MJ0796_LolCDE_FtsE"/>
    <property type="match status" value="1"/>
</dbReference>
<accession>A0A520N727</accession>
<evidence type="ECO:0000259" key="5">
    <source>
        <dbReference type="PROSITE" id="PS50893"/>
    </source>
</evidence>
<gene>
    <name evidence="6" type="ORF">EVA97_00130</name>
</gene>
<dbReference type="Pfam" id="PF00005">
    <property type="entry name" value="ABC_tran"/>
    <property type="match status" value="1"/>
</dbReference>
<dbReference type="PANTHER" id="PTHR42798:SF7">
    <property type="entry name" value="ALPHA-D-RIBOSE 1-METHYLPHOSPHONATE 5-TRIPHOSPHATE SYNTHASE SUBUNIT PHNL"/>
    <property type="match status" value="1"/>
</dbReference>
<sequence length="225" mass="25394">MNSIECKNISKSFIINNEILDVFSNINFKINESQKIAISGRSGAGKSTLLHIMAGLDKPTAGVVEFNEYNFSNIPMNKLSEIRLKNFGFVYQFHHLLDDLTIAENISIPAELNNNFTKNKKDQIVSLMKNLDIYDRKDHLPWKLSGGEKQRVAIARALTNQPKFLFLDEPTGNLDEENASVIQDILINISNDFGVALITATHDNKFIKAFDSIYDLSDSKLNKIK</sequence>
<evidence type="ECO:0000256" key="2">
    <source>
        <dbReference type="ARBA" id="ARBA00022448"/>
    </source>
</evidence>
<keyword evidence="2" id="KW-0813">Transport</keyword>
<dbReference type="InterPro" id="IPR017871">
    <property type="entry name" value="ABC_transporter-like_CS"/>
</dbReference>
<evidence type="ECO:0000313" key="7">
    <source>
        <dbReference type="Proteomes" id="UP000315283"/>
    </source>
</evidence>
<comment type="caution">
    <text evidence="6">The sequence shown here is derived from an EMBL/GenBank/DDBJ whole genome shotgun (WGS) entry which is preliminary data.</text>
</comment>
<evidence type="ECO:0000256" key="4">
    <source>
        <dbReference type="ARBA" id="ARBA00022840"/>
    </source>
</evidence>
<dbReference type="PROSITE" id="PS50893">
    <property type="entry name" value="ABC_TRANSPORTER_2"/>
    <property type="match status" value="1"/>
</dbReference>
<name>A0A520N727_9GAMM</name>
<protein>
    <submittedName>
        <fullName evidence="6">ABC transporter ATP-binding protein</fullName>
    </submittedName>
</protein>
<keyword evidence="4 6" id="KW-0067">ATP-binding</keyword>
<proteinExistence type="inferred from homology"/>
<dbReference type="PROSITE" id="PS00211">
    <property type="entry name" value="ABC_TRANSPORTER_1"/>
    <property type="match status" value="1"/>
</dbReference>
<dbReference type="EMBL" id="SHBJ01000001">
    <property type="protein sequence ID" value="RZO29283.1"/>
    <property type="molecule type" value="Genomic_DNA"/>
</dbReference>
<dbReference type="InterPro" id="IPR027417">
    <property type="entry name" value="P-loop_NTPase"/>
</dbReference>
<reference evidence="6 7" key="1">
    <citation type="submission" date="2019-02" db="EMBL/GenBank/DDBJ databases">
        <title>Prokaryotic population dynamics and viral predation in marine succession experiment using metagenomics: the confinement effect.</title>
        <authorList>
            <person name="Haro-Moreno J.M."/>
            <person name="Rodriguez-Valera F."/>
            <person name="Lopez-Perez M."/>
        </authorList>
    </citation>
    <scope>NUCLEOTIDE SEQUENCE [LARGE SCALE GENOMIC DNA]</scope>
    <source>
        <strain evidence="6">MED-G164</strain>
    </source>
</reference>
<dbReference type="InterPro" id="IPR003439">
    <property type="entry name" value="ABC_transporter-like_ATP-bd"/>
</dbReference>
<dbReference type="InterPro" id="IPR017911">
    <property type="entry name" value="MacB-like_ATP-bd"/>
</dbReference>
<feature type="domain" description="ABC transporter" evidence="5">
    <location>
        <begin position="4"/>
        <end position="224"/>
    </location>
</feature>
<evidence type="ECO:0000313" key="6">
    <source>
        <dbReference type="EMBL" id="RZO29283.1"/>
    </source>
</evidence>
<dbReference type="SUPFAM" id="SSF52540">
    <property type="entry name" value="P-loop containing nucleoside triphosphate hydrolases"/>
    <property type="match status" value="1"/>
</dbReference>
<dbReference type="GO" id="GO:0016887">
    <property type="term" value="F:ATP hydrolysis activity"/>
    <property type="evidence" value="ECO:0007669"/>
    <property type="project" value="InterPro"/>
</dbReference>
<evidence type="ECO:0000256" key="1">
    <source>
        <dbReference type="ARBA" id="ARBA00005417"/>
    </source>
</evidence>
<comment type="similarity">
    <text evidence="1">Belongs to the ABC transporter superfamily.</text>
</comment>